<keyword evidence="3" id="KW-1185">Reference proteome</keyword>
<dbReference type="InterPro" id="IPR045518">
    <property type="entry name" value="2EXR"/>
</dbReference>
<dbReference type="PANTHER" id="PTHR35910">
    <property type="entry name" value="2EXR DOMAIN-CONTAINING PROTEIN"/>
    <property type="match status" value="1"/>
</dbReference>
<dbReference type="Pfam" id="PF20150">
    <property type="entry name" value="2EXR"/>
    <property type="match status" value="1"/>
</dbReference>
<reference evidence="2 3" key="1">
    <citation type="submission" date="2015-10" db="EMBL/GenBank/DDBJ databases">
        <title>Full genome of DAOMC 229536 Phialocephala scopiformis, a fungal endophyte of spruce producing the potent anti-insectan compound rugulosin.</title>
        <authorList>
            <consortium name="DOE Joint Genome Institute"/>
            <person name="Walker A.K."/>
            <person name="Frasz S.L."/>
            <person name="Seifert K.A."/>
            <person name="Miller J.D."/>
            <person name="Mondo S.J."/>
            <person name="Labutti K."/>
            <person name="Lipzen A."/>
            <person name="Dockter R."/>
            <person name="Kennedy M."/>
            <person name="Grigoriev I.V."/>
            <person name="Spatafora J.W."/>
        </authorList>
    </citation>
    <scope>NUCLEOTIDE SEQUENCE [LARGE SCALE GENOMIC DNA]</scope>
    <source>
        <strain evidence="2 3">CBS 120377</strain>
    </source>
</reference>
<dbReference type="KEGG" id="psco:LY89DRAFT_678086"/>
<evidence type="ECO:0000313" key="3">
    <source>
        <dbReference type="Proteomes" id="UP000070700"/>
    </source>
</evidence>
<dbReference type="EMBL" id="KQ947441">
    <property type="protein sequence ID" value="KUJ07118.1"/>
    <property type="molecule type" value="Genomic_DNA"/>
</dbReference>
<feature type="domain" description="2EXR" evidence="1">
    <location>
        <begin position="51"/>
        <end position="152"/>
    </location>
</feature>
<name>A0A132B3Y0_MOLSC</name>
<protein>
    <recommendedName>
        <fullName evidence="1">2EXR domain-containing protein</fullName>
    </recommendedName>
</protein>
<dbReference type="Proteomes" id="UP000070700">
    <property type="component" value="Unassembled WGS sequence"/>
</dbReference>
<dbReference type="InParanoid" id="A0A132B3Y0"/>
<organism evidence="2 3">
    <name type="scientific">Mollisia scopiformis</name>
    <name type="common">Conifer needle endophyte fungus</name>
    <name type="synonym">Phialocephala scopiformis</name>
    <dbReference type="NCBI Taxonomy" id="149040"/>
    <lineage>
        <taxon>Eukaryota</taxon>
        <taxon>Fungi</taxon>
        <taxon>Dikarya</taxon>
        <taxon>Ascomycota</taxon>
        <taxon>Pezizomycotina</taxon>
        <taxon>Leotiomycetes</taxon>
        <taxon>Helotiales</taxon>
        <taxon>Mollisiaceae</taxon>
        <taxon>Mollisia</taxon>
    </lineage>
</organism>
<dbReference type="PANTHER" id="PTHR35910:SF6">
    <property type="entry name" value="2EXR DOMAIN-CONTAINING PROTEIN"/>
    <property type="match status" value="1"/>
</dbReference>
<evidence type="ECO:0000259" key="1">
    <source>
        <dbReference type="Pfam" id="PF20150"/>
    </source>
</evidence>
<sequence length="308" mass="35799">MTPQAPDMPVHSTVNSLETAMEAVQITDKGPHDTDETLQDFNAPPQTFDKFTKFPDLPIELRLAIWSFVPETRIVEVEFSKEKKTWFAPIESACQPVLLSVCGESRKVMLEGWLPLLPHFSSDPSRQSRMASKIARGFPYSISYFNPKLDTLYIDDSVRSILPEKCLKKLGQLVKLPALKNLRHLACSESLLPYSFHAQERTDEILEIMLKFKHLRRFSYIIGDPWLSLDHESWKKMCKGVIEFRHTGFRPGLDPVRFKSPLEKYKKQSVLVDEKEIWRGDKDMWKESLRMIERRIRGLRPSGEHWAQ</sequence>
<accession>A0A132B3Y0</accession>
<dbReference type="GeneID" id="28823447"/>
<dbReference type="OrthoDB" id="3473305at2759"/>
<dbReference type="RefSeq" id="XP_018061473.1">
    <property type="nucleotide sequence ID" value="XM_018213721.1"/>
</dbReference>
<gene>
    <name evidence="2" type="ORF">LY89DRAFT_678086</name>
</gene>
<evidence type="ECO:0000313" key="2">
    <source>
        <dbReference type="EMBL" id="KUJ07118.1"/>
    </source>
</evidence>
<proteinExistence type="predicted"/>
<dbReference type="AlphaFoldDB" id="A0A132B3Y0"/>